<dbReference type="SUPFAM" id="SSF46689">
    <property type="entry name" value="Homeodomain-like"/>
    <property type="match status" value="1"/>
</dbReference>
<evidence type="ECO:0000256" key="1">
    <source>
        <dbReference type="ARBA" id="ARBA00023015"/>
    </source>
</evidence>
<dbReference type="GO" id="GO:0003700">
    <property type="term" value="F:DNA-binding transcription factor activity"/>
    <property type="evidence" value="ECO:0007669"/>
    <property type="project" value="TreeGrafter"/>
</dbReference>
<dbReference type="AlphaFoldDB" id="A0A418SJZ0"/>
<dbReference type="Gene3D" id="1.10.357.10">
    <property type="entry name" value="Tetracycline Repressor, domain 2"/>
    <property type="match status" value="1"/>
</dbReference>
<dbReference type="KEGG" id="palw:PSAL_000040"/>
<dbReference type="PANTHER" id="PTHR30055:SF234">
    <property type="entry name" value="HTH-TYPE TRANSCRIPTIONAL REGULATOR BETI"/>
    <property type="match status" value="1"/>
</dbReference>
<dbReference type="EMBL" id="CP060436">
    <property type="protein sequence ID" value="QPM88802.1"/>
    <property type="molecule type" value="Genomic_DNA"/>
</dbReference>
<evidence type="ECO:0000256" key="4">
    <source>
        <dbReference type="SAM" id="MobiDB-lite"/>
    </source>
</evidence>
<dbReference type="PROSITE" id="PS50977">
    <property type="entry name" value="HTH_TETR_2"/>
    <property type="match status" value="1"/>
</dbReference>
<protein>
    <submittedName>
        <fullName evidence="5">Uncharacterized protein</fullName>
    </submittedName>
</protein>
<keyword evidence="2" id="KW-0238">DNA-binding</keyword>
<dbReference type="PANTHER" id="PTHR30055">
    <property type="entry name" value="HTH-TYPE TRANSCRIPTIONAL REGULATOR RUTR"/>
    <property type="match status" value="1"/>
</dbReference>
<dbReference type="InterPro" id="IPR001647">
    <property type="entry name" value="HTH_TetR"/>
</dbReference>
<dbReference type="GO" id="GO:0000976">
    <property type="term" value="F:transcription cis-regulatory region binding"/>
    <property type="evidence" value="ECO:0007669"/>
    <property type="project" value="TreeGrafter"/>
</dbReference>
<evidence type="ECO:0000256" key="2">
    <source>
        <dbReference type="ARBA" id="ARBA00023125"/>
    </source>
</evidence>
<gene>
    <name evidence="5" type="ORF">PSAL_000040</name>
</gene>
<evidence type="ECO:0000256" key="3">
    <source>
        <dbReference type="ARBA" id="ARBA00023163"/>
    </source>
</evidence>
<dbReference type="Pfam" id="PF00440">
    <property type="entry name" value="TetR_N"/>
    <property type="match status" value="1"/>
</dbReference>
<evidence type="ECO:0000313" key="5">
    <source>
        <dbReference type="EMBL" id="QPM88802.1"/>
    </source>
</evidence>
<dbReference type="InterPro" id="IPR009057">
    <property type="entry name" value="Homeodomain-like_sf"/>
</dbReference>
<keyword evidence="3" id="KW-0804">Transcription</keyword>
<proteinExistence type="predicted"/>
<name>A0A418SJZ0_9RHOB</name>
<reference evidence="5 6" key="1">
    <citation type="submission" date="2020-08" db="EMBL/GenBank/DDBJ databases">
        <title>Genome sequence of Rhodobacteraceae bacterium Lw-13e.</title>
        <authorList>
            <person name="Poehlein A."/>
            <person name="Wolter L."/>
            <person name="Daniel R."/>
            <person name="Brinkhoff T."/>
        </authorList>
    </citation>
    <scope>NUCLEOTIDE SEQUENCE [LARGE SCALE GENOMIC DNA]</scope>
    <source>
        <strain evidence="5 6">Lw-13e</strain>
    </source>
</reference>
<keyword evidence="6" id="KW-1185">Reference proteome</keyword>
<sequence length="279" mass="29967">MEAGACDGAERDRGEAGPSSAIGSGHPNAIGSEAGKPDHRKPDHRKPDHRKAVAAARRQRMERRLVEAAIFVVAARGSEALSIDDIISEAGVARGTFYKYFVNVDQVLLEAKGMLGGEIMQLVLDSTPPVEDPAETMAHFILSFFATFRRYPLMGEFVACTGLAALDDPATLTAAEQFFDALEALLALGRAADRFIDMPPGIAFDFMRVGVVMSLRRSLAGHPPDDAETTAALLRLYGVPAQDAARLGNLEGRSLEAPQGGLIERSEKIRWSRPVGLGL</sequence>
<dbReference type="InterPro" id="IPR050109">
    <property type="entry name" value="HTH-type_TetR-like_transc_reg"/>
</dbReference>
<feature type="region of interest" description="Disordered" evidence="4">
    <location>
        <begin position="1"/>
        <end position="57"/>
    </location>
</feature>
<evidence type="ECO:0000313" key="6">
    <source>
        <dbReference type="Proteomes" id="UP000283786"/>
    </source>
</evidence>
<organism evidence="5 6">
    <name type="scientific">Pseudooceanicola algae</name>
    <dbReference type="NCBI Taxonomy" id="1537215"/>
    <lineage>
        <taxon>Bacteria</taxon>
        <taxon>Pseudomonadati</taxon>
        <taxon>Pseudomonadota</taxon>
        <taxon>Alphaproteobacteria</taxon>
        <taxon>Rhodobacterales</taxon>
        <taxon>Paracoccaceae</taxon>
        <taxon>Pseudooceanicola</taxon>
    </lineage>
</organism>
<keyword evidence="1" id="KW-0805">Transcription regulation</keyword>
<dbReference type="Proteomes" id="UP000283786">
    <property type="component" value="Chromosome"/>
</dbReference>
<accession>A0A418SJZ0</accession>